<dbReference type="HOGENOM" id="CLU_168346_0_0_3"/>
<dbReference type="RefSeq" id="WP_011129039.1">
    <property type="nucleotide sequence ID" value="NC_005070.1"/>
</dbReference>
<dbReference type="AlphaFoldDB" id="Q7U487"/>
<keyword evidence="3" id="KW-1185">Reference proteome</keyword>
<feature type="transmembrane region" description="Helical" evidence="1">
    <location>
        <begin position="33"/>
        <end position="52"/>
    </location>
</feature>
<dbReference type="Proteomes" id="UP000001422">
    <property type="component" value="Chromosome"/>
</dbReference>
<evidence type="ECO:0000313" key="2">
    <source>
        <dbReference type="EMBL" id="CAE08699.1"/>
    </source>
</evidence>
<evidence type="ECO:0000256" key="1">
    <source>
        <dbReference type="SAM" id="Phobius"/>
    </source>
</evidence>
<keyword evidence="1" id="KW-0472">Membrane</keyword>
<gene>
    <name evidence="2" type="ordered locus">SYNW2184</name>
</gene>
<keyword evidence="1" id="KW-0812">Transmembrane</keyword>
<reference evidence="2 3" key="1">
    <citation type="journal article" date="2003" name="Nature">
        <title>The genome of a motile marine Synechococcus.</title>
        <authorList>
            <person name="Palenik B."/>
            <person name="Brahamsha B."/>
            <person name="Larimer F."/>
            <person name="Land M."/>
            <person name="Hauser L."/>
            <person name="Chain P."/>
            <person name="Lamerdin J."/>
            <person name="Regala W."/>
            <person name="Allen E.A."/>
            <person name="McCarren J."/>
            <person name="Paulsen I."/>
            <person name="Dufresne A."/>
            <person name="Partensky F."/>
            <person name="Webb E."/>
            <person name="Waterbury J."/>
        </authorList>
    </citation>
    <scope>NUCLEOTIDE SEQUENCE [LARGE SCALE GENOMIC DNA]</scope>
    <source>
        <strain evidence="2 3">WH8102</strain>
    </source>
</reference>
<keyword evidence="1" id="KW-1133">Transmembrane helix</keyword>
<organism evidence="2 3">
    <name type="scientific">Parasynechococcus marenigrum (strain WH8102)</name>
    <dbReference type="NCBI Taxonomy" id="84588"/>
    <lineage>
        <taxon>Bacteria</taxon>
        <taxon>Bacillati</taxon>
        <taxon>Cyanobacteriota</taxon>
        <taxon>Cyanophyceae</taxon>
        <taxon>Synechococcales</taxon>
        <taxon>Prochlorococcaceae</taxon>
        <taxon>Parasynechococcus</taxon>
        <taxon>Parasynechococcus marenigrum</taxon>
    </lineage>
</organism>
<dbReference type="EMBL" id="BX569694">
    <property type="protein sequence ID" value="CAE08699.1"/>
    <property type="molecule type" value="Genomic_DNA"/>
</dbReference>
<evidence type="ECO:0000313" key="3">
    <source>
        <dbReference type="Proteomes" id="UP000001422"/>
    </source>
</evidence>
<dbReference type="eggNOG" id="COG2260">
    <property type="taxonomic scope" value="Bacteria"/>
</dbReference>
<sequence>MNRPPALLWFAVLLLLLLPTAAGRVLLDLVGGVALVLLALPLLLTGLGWIGWKVLQSRMVTCPACGTASVKGVERCPACGISMPVGSTASASANDAVPASDVTIDVTAQEVNSDS</sequence>
<proteinExistence type="predicted"/>
<protein>
    <submittedName>
        <fullName evidence="2">Uncharacterized protein</fullName>
    </submittedName>
</protein>
<name>Q7U487_PARMW</name>
<accession>Q7U487</accession>
<dbReference type="KEGG" id="syw:SYNW2184"/>